<feature type="domain" description="HTH gntR-type" evidence="4">
    <location>
        <begin position="21"/>
        <end position="88"/>
    </location>
</feature>
<reference evidence="5 6" key="1">
    <citation type="journal article" date="2015" name="Genome Announc.">
        <title>Draft Genome Sequence of Burkholderia sp. Strain PML1(12), an Ectomycorrhizosphere-Inhabiting Bacterium with Effective Mineral-Weathering Ability.</title>
        <authorList>
            <person name="Uroz S."/>
            <person name="Oger P."/>
        </authorList>
    </citation>
    <scope>NUCLEOTIDE SEQUENCE [LARGE SCALE GENOMIC DNA]</scope>
    <source>
        <strain evidence="6">PML1(12)</strain>
    </source>
</reference>
<keyword evidence="6" id="KW-1185">Reference proteome</keyword>
<dbReference type="GO" id="GO:0003677">
    <property type="term" value="F:DNA binding"/>
    <property type="evidence" value="ECO:0007669"/>
    <property type="project" value="UniProtKB-KW"/>
</dbReference>
<dbReference type="InterPro" id="IPR036388">
    <property type="entry name" value="WH-like_DNA-bd_sf"/>
</dbReference>
<dbReference type="Pfam" id="PF07729">
    <property type="entry name" value="FCD"/>
    <property type="match status" value="1"/>
</dbReference>
<evidence type="ECO:0000256" key="1">
    <source>
        <dbReference type="ARBA" id="ARBA00023015"/>
    </source>
</evidence>
<dbReference type="CDD" id="cd07377">
    <property type="entry name" value="WHTH_GntR"/>
    <property type="match status" value="1"/>
</dbReference>
<dbReference type="PANTHER" id="PTHR43537:SF41">
    <property type="entry name" value="TRANSCRIPTIONAL REGULATORY PROTEIN"/>
    <property type="match status" value="1"/>
</dbReference>
<keyword evidence="1" id="KW-0805">Transcription regulation</keyword>
<evidence type="ECO:0000256" key="3">
    <source>
        <dbReference type="ARBA" id="ARBA00023163"/>
    </source>
</evidence>
<organism evidence="5 6">
    <name type="scientific">Caballeronia mineralivorans PML1(12)</name>
    <dbReference type="NCBI Taxonomy" id="908627"/>
    <lineage>
        <taxon>Bacteria</taxon>
        <taxon>Pseudomonadati</taxon>
        <taxon>Pseudomonadota</taxon>
        <taxon>Betaproteobacteria</taxon>
        <taxon>Burkholderiales</taxon>
        <taxon>Burkholderiaceae</taxon>
        <taxon>Caballeronia</taxon>
    </lineage>
</organism>
<name>A0A0J1D2K1_9BURK</name>
<dbReference type="Gene3D" id="1.10.10.10">
    <property type="entry name" value="Winged helix-like DNA-binding domain superfamily/Winged helix DNA-binding domain"/>
    <property type="match status" value="1"/>
</dbReference>
<gene>
    <name evidence="5" type="ORF">EOS_06885</name>
</gene>
<dbReference type="Proteomes" id="UP000035963">
    <property type="component" value="Unassembled WGS sequence"/>
</dbReference>
<evidence type="ECO:0000256" key="2">
    <source>
        <dbReference type="ARBA" id="ARBA00023125"/>
    </source>
</evidence>
<dbReference type="SMART" id="SM00895">
    <property type="entry name" value="FCD"/>
    <property type="match status" value="1"/>
</dbReference>
<proteinExistence type="predicted"/>
<evidence type="ECO:0000259" key="4">
    <source>
        <dbReference type="PROSITE" id="PS50949"/>
    </source>
</evidence>
<protein>
    <submittedName>
        <fullName evidence="5">GntR family transcriptional regulator</fullName>
    </submittedName>
</protein>
<comment type="caution">
    <text evidence="5">The sequence shown here is derived from an EMBL/GenBank/DDBJ whole genome shotgun (WGS) entry which is preliminary data.</text>
</comment>
<dbReference type="Gene3D" id="1.20.120.530">
    <property type="entry name" value="GntR ligand-binding domain-like"/>
    <property type="match status" value="1"/>
</dbReference>
<dbReference type="SMART" id="SM00345">
    <property type="entry name" value="HTH_GNTR"/>
    <property type="match status" value="1"/>
</dbReference>
<accession>A0A0J1D2K1</accession>
<dbReference type="InterPro" id="IPR011711">
    <property type="entry name" value="GntR_C"/>
</dbReference>
<dbReference type="PROSITE" id="PS50949">
    <property type="entry name" value="HTH_GNTR"/>
    <property type="match status" value="1"/>
</dbReference>
<dbReference type="EMBL" id="AEJF01000057">
    <property type="protein sequence ID" value="KLU26969.1"/>
    <property type="molecule type" value="Genomic_DNA"/>
</dbReference>
<dbReference type="AlphaFoldDB" id="A0A0J1D2K1"/>
<dbReference type="PANTHER" id="PTHR43537">
    <property type="entry name" value="TRANSCRIPTIONAL REGULATOR, GNTR FAMILY"/>
    <property type="match status" value="1"/>
</dbReference>
<keyword evidence="2" id="KW-0238">DNA-binding</keyword>
<dbReference type="InterPro" id="IPR008920">
    <property type="entry name" value="TF_FadR/GntR_C"/>
</dbReference>
<dbReference type="SUPFAM" id="SSF46785">
    <property type="entry name" value="Winged helix' DNA-binding domain"/>
    <property type="match status" value="1"/>
</dbReference>
<dbReference type="PATRIC" id="fig|908627.4.peg.1528"/>
<dbReference type="GO" id="GO:0003700">
    <property type="term" value="F:DNA-binding transcription factor activity"/>
    <property type="evidence" value="ECO:0007669"/>
    <property type="project" value="InterPro"/>
</dbReference>
<dbReference type="Pfam" id="PF00392">
    <property type="entry name" value="GntR"/>
    <property type="match status" value="1"/>
</dbReference>
<dbReference type="PRINTS" id="PR00035">
    <property type="entry name" value="HTHGNTR"/>
</dbReference>
<evidence type="ECO:0000313" key="5">
    <source>
        <dbReference type="EMBL" id="KLU26969.1"/>
    </source>
</evidence>
<dbReference type="SUPFAM" id="SSF48008">
    <property type="entry name" value="GntR ligand-binding domain-like"/>
    <property type="match status" value="1"/>
</dbReference>
<sequence>MLLEEAQPQFVAPRSPKITRATTVDLVLEAIRGKILRGEIGSGEALRQEALADELGVSRVPVREAITRLHGEGLVTLVPHRGAFVCGISADEVRESFEIRLRLEPWIFGAAMASTSDEVLDKALEVVDEMDNATESTWGQLNWRFHETLYAPSGLHLVIETLKRLNDRNERYFRFQVVNVPIRENTRREHIEMIEASRARDVRLGTRILRDHLKKAMNQIVSVAEALLRREASRTTKG</sequence>
<evidence type="ECO:0000313" key="6">
    <source>
        <dbReference type="Proteomes" id="UP000035963"/>
    </source>
</evidence>
<dbReference type="InterPro" id="IPR036390">
    <property type="entry name" value="WH_DNA-bd_sf"/>
</dbReference>
<keyword evidence="3" id="KW-0804">Transcription</keyword>
<dbReference type="InterPro" id="IPR000524">
    <property type="entry name" value="Tscrpt_reg_HTH_GntR"/>
</dbReference>